<dbReference type="AlphaFoldDB" id="A0A5K7ZJ87"/>
<dbReference type="KEGG" id="dov:DSCO28_03450"/>
<evidence type="ECO:0000313" key="3">
    <source>
        <dbReference type="Proteomes" id="UP000425960"/>
    </source>
</evidence>
<feature type="repeat" description="TPR" evidence="1">
    <location>
        <begin position="146"/>
        <end position="179"/>
    </location>
</feature>
<evidence type="ECO:0000256" key="1">
    <source>
        <dbReference type="PROSITE-ProRule" id="PRU00339"/>
    </source>
</evidence>
<dbReference type="Pfam" id="PF13414">
    <property type="entry name" value="TPR_11"/>
    <property type="match status" value="1"/>
</dbReference>
<dbReference type="InterPro" id="IPR037919">
    <property type="entry name" value="OGT"/>
</dbReference>
<dbReference type="SMART" id="SM00028">
    <property type="entry name" value="TPR"/>
    <property type="match status" value="5"/>
</dbReference>
<dbReference type="Gene3D" id="1.25.40.10">
    <property type="entry name" value="Tetratricopeptide repeat domain"/>
    <property type="match status" value="3"/>
</dbReference>
<dbReference type="Proteomes" id="UP000425960">
    <property type="component" value="Chromosome"/>
</dbReference>
<organism evidence="2 3">
    <name type="scientific">Desulfosarcina ovata subsp. sediminis</name>
    <dbReference type="NCBI Taxonomy" id="885957"/>
    <lineage>
        <taxon>Bacteria</taxon>
        <taxon>Pseudomonadati</taxon>
        <taxon>Thermodesulfobacteriota</taxon>
        <taxon>Desulfobacteria</taxon>
        <taxon>Desulfobacterales</taxon>
        <taxon>Desulfosarcinaceae</taxon>
        <taxon>Desulfosarcina</taxon>
    </lineage>
</organism>
<dbReference type="SUPFAM" id="SSF48452">
    <property type="entry name" value="TPR-like"/>
    <property type="match status" value="1"/>
</dbReference>
<protein>
    <submittedName>
        <fullName evidence="2">Uncharacterized protein</fullName>
    </submittedName>
</protein>
<dbReference type="InterPro" id="IPR019734">
    <property type="entry name" value="TPR_rpt"/>
</dbReference>
<keyword evidence="1" id="KW-0802">TPR repeat</keyword>
<feature type="repeat" description="TPR" evidence="1">
    <location>
        <begin position="180"/>
        <end position="213"/>
    </location>
</feature>
<evidence type="ECO:0000313" key="2">
    <source>
        <dbReference type="EMBL" id="BBO79779.1"/>
    </source>
</evidence>
<dbReference type="SUPFAM" id="SSF53756">
    <property type="entry name" value="UDP-Glycosyltransferase/glycogen phosphorylase"/>
    <property type="match status" value="1"/>
</dbReference>
<feature type="repeat" description="TPR" evidence="1">
    <location>
        <begin position="112"/>
        <end position="145"/>
    </location>
</feature>
<gene>
    <name evidence="2" type="ORF">DSCO28_03450</name>
</gene>
<accession>A0A5K7ZJ87</accession>
<dbReference type="GO" id="GO:0097363">
    <property type="term" value="F:protein O-acetylglucosaminyltransferase activity"/>
    <property type="evidence" value="ECO:0007669"/>
    <property type="project" value="TreeGrafter"/>
</dbReference>
<dbReference type="InterPro" id="IPR011990">
    <property type="entry name" value="TPR-like_helical_dom_sf"/>
</dbReference>
<dbReference type="PANTHER" id="PTHR44366:SF1">
    <property type="entry name" value="UDP-N-ACETYLGLUCOSAMINE--PEPTIDE N-ACETYLGLUCOSAMINYLTRANSFERASE 110 KDA SUBUNIT"/>
    <property type="match status" value="1"/>
</dbReference>
<sequence>MPTALRQTDLDQVFEAATEAYRQGHFETAQQLCRQVLKRHAQHAECLHLMGLITFQTHQLSVAARFVEQAIANGGETANYLNTLGVILKSAKRYEDAAACLKRAIDLCPQRPESYNHLGLVFLKTESLPQARSCFKKAIDLDDTFIEAHYNLGIVFKKSGCLNQAVACFEKAVELRPNHARAYNNAGGVHLIQGNVDEAMACFRKAIRYQPDFASARMNLAMVLLLTGKMGEGWTQYEWRLKVDGAQKVYPFHFSAMRWDGMGFKDKTLLVHDEQGFGDTIQFVRYLPMVKALGGKVLFETRAPLIPLLKNAAGIDSIVERSTAGRAEKDFDFYVPLLSLPFVFNTTSRSIPQKMPYLFADSARIERWRHRIQGHGFRVGISWAGSSTHHRDAERSLPPSVLKRLLSIKGIDFYGLQKQMQLDRDHLIIESAAVDCLDDDLMNFADTAAAIGYMDLVISVDTAVAHLAGAMGKRVWCMLPYSPDWRWGLKAFHSPWYPSMRLFRQPEPGDWASVLAHVCDEISMLLADASAGMSNC</sequence>
<dbReference type="EMBL" id="AP021876">
    <property type="protein sequence ID" value="BBO79779.1"/>
    <property type="molecule type" value="Genomic_DNA"/>
</dbReference>
<name>A0A5K7ZJ87_9BACT</name>
<proteinExistence type="predicted"/>
<dbReference type="PANTHER" id="PTHR44366">
    <property type="entry name" value="UDP-N-ACETYLGLUCOSAMINE--PEPTIDE N-ACETYLGLUCOSAMINYLTRANSFERASE 110 KDA SUBUNIT"/>
    <property type="match status" value="1"/>
</dbReference>
<reference evidence="2 3" key="1">
    <citation type="submission" date="2019-11" db="EMBL/GenBank/DDBJ databases">
        <title>Comparative genomics of hydrocarbon-degrading Desulfosarcina strains.</title>
        <authorList>
            <person name="Watanabe M."/>
            <person name="Kojima H."/>
            <person name="Fukui M."/>
        </authorList>
    </citation>
    <scope>NUCLEOTIDE SEQUENCE [LARGE SCALE GENOMIC DNA]</scope>
    <source>
        <strain evidence="2 3">28bB2T</strain>
    </source>
</reference>
<dbReference type="Pfam" id="PF13424">
    <property type="entry name" value="TPR_12"/>
    <property type="match status" value="1"/>
</dbReference>
<dbReference type="PROSITE" id="PS50293">
    <property type="entry name" value="TPR_REGION"/>
    <property type="match status" value="2"/>
</dbReference>
<feature type="repeat" description="TPR" evidence="1">
    <location>
        <begin position="78"/>
        <end position="111"/>
    </location>
</feature>
<dbReference type="GO" id="GO:0006493">
    <property type="term" value="P:protein O-linked glycosylation"/>
    <property type="evidence" value="ECO:0007669"/>
    <property type="project" value="InterPro"/>
</dbReference>
<dbReference type="Gene3D" id="3.40.50.2000">
    <property type="entry name" value="Glycogen Phosphorylase B"/>
    <property type="match status" value="1"/>
</dbReference>
<dbReference type="PROSITE" id="PS50005">
    <property type="entry name" value="TPR"/>
    <property type="match status" value="4"/>
</dbReference>